<keyword evidence="3" id="KW-0677">Repeat</keyword>
<evidence type="ECO:0000313" key="8">
    <source>
        <dbReference type="Proteomes" id="UP000287033"/>
    </source>
</evidence>
<proteinExistence type="predicted"/>
<dbReference type="InterPro" id="IPR052286">
    <property type="entry name" value="Wnt_signaling_inhibitor"/>
</dbReference>
<keyword evidence="4" id="KW-0472">Membrane</keyword>
<dbReference type="OrthoDB" id="1574204at2759"/>
<keyword evidence="4" id="KW-0812">Transmembrane</keyword>
<dbReference type="InterPro" id="IPR001611">
    <property type="entry name" value="Leu-rich_rpt"/>
</dbReference>
<evidence type="ECO:0000313" key="7">
    <source>
        <dbReference type="EMBL" id="GCC37292.1"/>
    </source>
</evidence>
<dbReference type="AlphaFoldDB" id="A0A401T3S0"/>
<dbReference type="SMART" id="SM00013">
    <property type="entry name" value="LRRNT"/>
    <property type="match status" value="1"/>
</dbReference>
<evidence type="ECO:0000256" key="4">
    <source>
        <dbReference type="SAM" id="Phobius"/>
    </source>
</evidence>
<dbReference type="GO" id="GO:0090090">
    <property type="term" value="P:negative regulation of canonical Wnt signaling pathway"/>
    <property type="evidence" value="ECO:0007669"/>
    <property type="project" value="TreeGrafter"/>
</dbReference>
<dbReference type="PROSITE" id="PS51450">
    <property type="entry name" value="LRR"/>
    <property type="match status" value="1"/>
</dbReference>
<dbReference type="InterPro" id="IPR032675">
    <property type="entry name" value="LRR_dom_sf"/>
</dbReference>
<keyword evidence="8" id="KW-1185">Reference proteome</keyword>
<dbReference type="SMART" id="SM00369">
    <property type="entry name" value="LRR_TYP"/>
    <property type="match status" value="4"/>
</dbReference>
<dbReference type="Proteomes" id="UP000287033">
    <property type="component" value="Unassembled WGS sequence"/>
</dbReference>
<keyword evidence="2" id="KW-0732">Signal</keyword>
<feature type="domain" description="LRRCT" evidence="6">
    <location>
        <begin position="237"/>
        <end position="288"/>
    </location>
</feature>
<keyword evidence="1" id="KW-0433">Leucine-rich repeat</keyword>
<evidence type="ECO:0000256" key="1">
    <source>
        <dbReference type="ARBA" id="ARBA00022614"/>
    </source>
</evidence>
<protein>
    <recommendedName>
        <fullName evidence="9">LRRCT domain-containing protein</fullName>
    </recommendedName>
</protein>
<evidence type="ECO:0000256" key="3">
    <source>
        <dbReference type="ARBA" id="ARBA00022737"/>
    </source>
</evidence>
<keyword evidence="4" id="KW-1133">Transmembrane helix</keyword>
<dbReference type="PANTHER" id="PTHR24364:SF16">
    <property type="entry name" value="TROPHOBLAST GLYCOPROTEIN-LIKE"/>
    <property type="match status" value="1"/>
</dbReference>
<dbReference type="SUPFAM" id="SSF52058">
    <property type="entry name" value="L domain-like"/>
    <property type="match status" value="1"/>
</dbReference>
<dbReference type="OMA" id="RCACELE"/>
<name>A0A401T3S0_CHIPU</name>
<dbReference type="EMBL" id="BEZZ01000973">
    <property type="protein sequence ID" value="GCC37292.1"/>
    <property type="molecule type" value="Genomic_DNA"/>
</dbReference>
<dbReference type="Gene3D" id="3.80.10.10">
    <property type="entry name" value="Ribonuclease Inhibitor"/>
    <property type="match status" value="2"/>
</dbReference>
<dbReference type="Pfam" id="PF13855">
    <property type="entry name" value="LRR_8"/>
    <property type="match status" value="2"/>
</dbReference>
<gene>
    <name evidence="7" type="ORF">chiPu_0015795</name>
</gene>
<dbReference type="GO" id="GO:0005886">
    <property type="term" value="C:plasma membrane"/>
    <property type="evidence" value="ECO:0007669"/>
    <property type="project" value="TreeGrafter"/>
</dbReference>
<evidence type="ECO:0008006" key="9">
    <source>
        <dbReference type="Google" id="ProtNLM"/>
    </source>
</evidence>
<comment type="caution">
    <text evidence="7">The sequence shown here is derived from an EMBL/GenBank/DDBJ whole genome shotgun (WGS) entry which is preliminary data.</text>
</comment>
<evidence type="ECO:0000259" key="6">
    <source>
        <dbReference type="SMART" id="SM00082"/>
    </source>
</evidence>
<feature type="transmembrane region" description="Helical" evidence="4">
    <location>
        <begin position="292"/>
        <end position="315"/>
    </location>
</feature>
<dbReference type="InterPro" id="IPR003591">
    <property type="entry name" value="Leu-rich_rpt_typical-subtyp"/>
</dbReference>
<evidence type="ECO:0000256" key="2">
    <source>
        <dbReference type="ARBA" id="ARBA00022729"/>
    </source>
</evidence>
<accession>A0A401T3S0</accession>
<sequence length="357" mass="40016">MMRRVQQWSTYLGQIRVPVWSRTWSFSVAVLSVMVSWPGARPCPSECECTDRSRSVECGNTNLTQIPWGIPPSTQNLLITGNNISLLRRSAFEGNGSGFVYLGTLSLPGNQIEGIEASAFEGLANLRTLNLSCNTLASIAADAFLGLCQLQSLSMNYALEPSVEDQLWIALRPSNLPNLTELHMAGNYLTKLSEEAVSIGSSLQLLDLRSNLLQSIRKQTITLWQTHHKLKVYLSSNPWMCDCELRPMYWWLRNTSQIGDGQLLTCFGPGTLNGSILSQLRPDDLVCLEDTAASFVFLGIVLALIAATLVMVLYLNRRGLKRWARNFRYACHDQMDGYQYRYEQDPEPRLARVTAII</sequence>
<dbReference type="STRING" id="137246.A0A401T3S0"/>
<dbReference type="PANTHER" id="PTHR24364">
    <property type="entry name" value="LP06937P"/>
    <property type="match status" value="1"/>
</dbReference>
<feature type="domain" description="LRRNT" evidence="5">
    <location>
        <begin position="42"/>
        <end position="76"/>
    </location>
</feature>
<reference evidence="7 8" key="1">
    <citation type="journal article" date="2018" name="Nat. Ecol. Evol.">
        <title>Shark genomes provide insights into elasmobranch evolution and the origin of vertebrates.</title>
        <authorList>
            <person name="Hara Y"/>
            <person name="Yamaguchi K"/>
            <person name="Onimaru K"/>
            <person name="Kadota M"/>
            <person name="Koyanagi M"/>
            <person name="Keeley SD"/>
            <person name="Tatsumi K"/>
            <person name="Tanaka K"/>
            <person name="Motone F"/>
            <person name="Kageyama Y"/>
            <person name="Nozu R"/>
            <person name="Adachi N"/>
            <person name="Nishimura O"/>
            <person name="Nakagawa R"/>
            <person name="Tanegashima C"/>
            <person name="Kiyatake I"/>
            <person name="Matsumoto R"/>
            <person name="Murakumo K"/>
            <person name="Nishida K"/>
            <person name="Terakita A"/>
            <person name="Kuratani S"/>
            <person name="Sato K"/>
            <person name="Hyodo S Kuraku.S."/>
        </authorList>
    </citation>
    <scope>NUCLEOTIDE SEQUENCE [LARGE SCALE GENOMIC DNA]</scope>
</reference>
<dbReference type="SMART" id="SM00082">
    <property type="entry name" value="LRRCT"/>
    <property type="match status" value="1"/>
</dbReference>
<organism evidence="7 8">
    <name type="scientific">Chiloscyllium punctatum</name>
    <name type="common">Brownbanded bambooshark</name>
    <name type="synonym">Hemiscyllium punctatum</name>
    <dbReference type="NCBI Taxonomy" id="137246"/>
    <lineage>
        <taxon>Eukaryota</taxon>
        <taxon>Metazoa</taxon>
        <taxon>Chordata</taxon>
        <taxon>Craniata</taxon>
        <taxon>Vertebrata</taxon>
        <taxon>Chondrichthyes</taxon>
        <taxon>Elasmobranchii</taxon>
        <taxon>Galeomorphii</taxon>
        <taxon>Galeoidea</taxon>
        <taxon>Orectolobiformes</taxon>
        <taxon>Hemiscylliidae</taxon>
        <taxon>Chiloscyllium</taxon>
    </lineage>
</organism>
<dbReference type="InterPro" id="IPR000372">
    <property type="entry name" value="LRRNT"/>
</dbReference>
<dbReference type="InterPro" id="IPR000483">
    <property type="entry name" value="Cys-rich_flank_reg_C"/>
</dbReference>
<evidence type="ECO:0000259" key="5">
    <source>
        <dbReference type="SMART" id="SM00013"/>
    </source>
</evidence>